<keyword evidence="1" id="KW-1185">Reference proteome</keyword>
<dbReference type="GeneID" id="136085633"/>
<organism evidence="1 2">
    <name type="scientific">Hydra vulgaris</name>
    <name type="common">Hydra</name>
    <name type="synonym">Hydra attenuata</name>
    <dbReference type="NCBI Taxonomy" id="6087"/>
    <lineage>
        <taxon>Eukaryota</taxon>
        <taxon>Metazoa</taxon>
        <taxon>Cnidaria</taxon>
        <taxon>Hydrozoa</taxon>
        <taxon>Hydroidolina</taxon>
        <taxon>Anthoathecata</taxon>
        <taxon>Aplanulata</taxon>
        <taxon>Hydridae</taxon>
        <taxon>Hydra</taxon>
    </lineage>
</organism>
<evidence type="ECO:0000313" key="1">
    <source>
        <dbReference type="Proteomes" id="UP001652625"/>
    </source>
</evidence>
<evidence type="ECO:0000313" key="2">
    <source>
        <dbReference type="RefSeq" id="XP_065663029.1"/>
    </source>
</evidence>
<gene>
    <name evidence="2" type="primary">LOC136085633</name>
</gene>
<dbReference type="PANTHER" id="PTHR45913">
    <property type="entry name" value="EPM2A-INTERACTING PROTEIN 1"/>
    <property type="match status" value="1"/>
</dbReference>
<protein>
    <submittedName>
        <fullName evidence="2">Protein FAM200B-like</fullName>
    </submittedName>
</protein>
<reference evidence="2" key="1">
    <citation type="submission" date="2025-08" db="UniProtKB">
        <authorList>
            <consortium name="RefSeq"/>
        </authorList>
    </citation>
    <scope>IDENTIFICATION</scope>
</reference>
<dbReference type="PANTHER" id="PTHR45913:SF19">
    <property type="entry name" value="LOW QUALITY PROTEIN: ZINC FINGER BED DOMAIN-CONTAINING PROTEIN 5-LIKE"/>
    <property type="match status" value="1"/>
</dbReference>
<sequence>MKPGRLEAHLKAKNKDQINSNLNYFQILKKNYEKRATLKSLFTAHNVNINRVLDASYQISLRITKSGKNHTIGEQIIKPSISTFIKTVFAKDDRDMKTMPLCNNTVSRRIDELSKDVEIQLIEKLKTRLFSVQMDESTLRDSKAVLLTYVRYIENNDFAEEIYELLPKLKLPTRNDADIFKRTLLPEELNSDDKQTLSTVNSVIKDTVKSLLEISGFCAENCSAHVDVNLPEIEEPSDEFLKSLTEIYNYPTTIQQLSNNYPNDI</sequence>
<name>A0ABM4CMJ1_HYDVU</name>
<proteinExistence type="predicted"/>
<dbReference type="RefSeq" id="XP_065663029.1">
    <property type="nucleotide sequence ID" value="XM_065806957.1"/>
</dbReference>
<accession>A0ABM4CMJ1</accession>
<dbReference type="Proteomes" id="UP001652625">
    <property type="component" value="Chromosome 09"/>
</dbReference>